<feature type="transmembrane region" description="Helical" evidence="8">
    <location>
        <begin position="119"/>
        <end position="138"/>
    </location>
</feature>
<dbReference type="InterPro" id="IPR006153">
    <property type="entry name" value="Cation/H_exchanger_TM"/>
</dbReference>
<feature type="transmembrane region" description="Helical" evidence="8">
    <location>
        <begin position="361"/>
        <end position="379"/>
    </location>
</feature>
<keyword evidence="3" id="KW-0813">Transport</keyword>
<evidence type="ECO:0000256" key="6">
    <source>
        <dbReference type="ARBA" id="ARBA00023136"/>
    </source>
</evidence>
<evidence type="ECO:0000256" key="2">
    <source>
        <dbReference type="ARBA" id="ARBA00005551"/>
    </source>
</evidence>
<feature type="compositionally biased region" description="Polar residues" evidence="7">
    <location>
        <begin position="572"/>
        <end position="582"/>
    </location>
</feature>
<sequence length="582" mass="61649">MAFLHQSIFYEMAALLALASLIGLLGLLLRQPLIVSFIGVGIIAGPSALGLVQSTEHIELLAEIGIAVLLFLVGLKLDVKLVRTLGAVALATGLGQVAFTALFGFFLCLGLGLDAVTSAYVAVALTFSSTIIIVKLLSDKREIDSLHGRIALGFLIVQDLVVVLAMVVLSAYGMSAGGSRSGLGFAEVAGSGILLLGTVGLFIRFGAERLLSRIGTMPELMVTFAVAWAMLLAAVSDWLGFGKELGGLIGGVSLASTSFRETLASRLASLRDFLLLFFFIGLGARLDLANLGDQLGASIVLALFVLVGNPLIVLAIMGYMGYRKRTGFMAGLTVAQISEFSLIFMAMGLSLGHVQPEAEGLVTLVGLVTITLSTYMIVYSQPLYALLEGLLSPFERAVPHREETADATDPGSRYDVILFGLGRYGRGIAKGLHAQGLTVLGVDFDPEAMGLWRKGGLPGVYGDVSDPDFLEALPLRHSGWVVVAIPPHPRTLSHHDFRLSLLQSLRDAGFTGRVALTSTDSADARHMLQAGVDVVLSPFKDAASRGVERIVEALERTSALDGPQVGGRSHTHVTTSPLSRRR</sequence>
<feature type="transmembrane region" description="Helical" evidence="8">
    <location>
        <begin position="295"/>
        <end position="316"/>
    </location>
</feature>
<feature type="transmembrane region" description="Helical" evidence="8">
    <location>
        <begin position="12"/>
        <end position="29"/>
    </location>
</feature>
<feature type="transmembrane region" description="Helical" evidence="8">
    <location>
        <begin position="184"/>
        <end position="207"/>
    </location>
</feature>
<evidence type="ECO:0000259" key="9">
    <source>
        <dbReference type="Pfam" id="PF00999"/>
    </source>
</evidence>
<dbReference type="Pfam" id="PF02254">
    <property type="entry name" value="TrkA_N"/>
    <property type="match status" value="1"/>
</dbReference>
<feature type="transmembrane region" description="Helical" evidence="8">
    <location>
        <begin position="34"/>
        <end position="52"/>
    </location>
</feature>
<organism evidence="11 12">
    <name type="scientific">Azospirillum rugosum</name>
    <dbReference type="NCBI Taxonomy" id="416170"/>
    <lineage>
        <taxon>Bacteria</taxon>
        <taxon>Pseudomonadati</taxon>
        <taxon>Pseudomonadota</taxon>
        <taxon>Alphaproteobacteria</taxon>
        <taxon>Rhodospirillales</taxon>
        <taxon>Azospirillaceae</taxon>
        <taxon>Azospirillum</taxon>
    </lineage>
</organism>
<keyword evidence="12" id="KW-1185">Reference proteome</keyword>
<evidence type="ECO:0000259" key="10">
    <source>
        <dbReference type="Pfam" id="PF02254"/>
    </source>
</evidence>
<feature type="transmembrane region" description="Helical" evidence="8">
    <location>
        <begin position="270"/>
        <end position="289"/>
    </location>
</feature>
<gene>
    <name evidence="11" type="ORF">J2851_007131</name>
</gene>
<proteinExistence type="inferred from homology"/>
<protein>
    <submittedName>
        <fullName evidence="11">Kef-type K+ transport system membrane component KefB</fullName>
    </submittedName>
</protein>
<evidence type="ECO:0000256" key="1">
    <source>
        <dbReference type="ARBA" id="ARBA00004141"/>
    </source>
</evidence>
<evidence type="ECO:0000256" key="4">
    <source>
        <dbReference type="ARBA" id="ARBA00022692"/>
    </source>
</evidence>
<name>A0ABS4SXN5_9PROT</name>
<feature type="domain" description="RCK N-terminal" evidence="10">
    <location>
        <begin position="416"/>
        <end position="538"/>
    </location>
</feature>
<evidence type="ECO:0000256" key="7">
    <source>
        <dbReference type="SAM" id="MobiDB-lite"/>
    </source>
</evidence>
<feature type="transmembrane region" description="Helical" evidence="8">
    <location>
        <begin position="219"/>
        <end position="239"/>
    </location>
</feature>
<evidence type="ECO:0000256" key="8">
    <source>
        <dbReference type="SAM" id="Phobius"/>
    </source>
</evidence>
<feature type="domain" description="Cation/H+ exchanger transmembrane" evidence="9">
    <location>
        <begin position="17"/>
        <end position="372"/>
    </location>
</feature>
<evidence type="ECO:0000313" key="11">
    <source>
        <dbReference type="EMBL" id="MBP2297309.1"/>
    </source>
</evidence>
<evidence type="ECO:0000313" key="12">
    <source>
        <dbReference type="Proteomes" id="UP000781958"/>
    </source>
</evidence>
<comment type="similarity">
    <text evidence="2">Belongs to the monovalent cation:proton antiporter 2 (CPA2) transporter (TC 2.A.37) family.</text>
</comment>
<feature type="transmembrane region" description="Helical" evidence="8">
    <location>
        <begin position="150"/>
        <end position="172"/>
    </location>
</feature>
<keyword evidence="6 8" id="KW-0472">Membrane</keyword>
<accession>A0ABS4SXN5</accession>
<dbReference type="InterPro" id="IPR003148">
    <property type="entry name" value="RCK_N"/>
</dbReference>
<dbReference type="PANTHER" id="PTHR42751">
    <property type="entry name" value="SODIUM/HYDROGEN EXCHANGER FAMILY/TRKA DOMAIN PROTEIN"/>
    <property type="match status" value="1"/>
</dbReference>
<dbReference type="InterPro" id="IPR038770">
    <property type="entry name" value="Na+/solute_symporter_sf"/>
</dbReference>
<feature type="transmembrane region" description="Helical" evidence="8">
    <location>
        <begin position="58"/>
        <end position="75"/>
    </location>
</feature>
<dbReference type="EMBL" id="JAGINP010000054">
    <property type="protein sequence ID" value="MBP2297309.1"/>
    <property type="molecule type" value="Genomic_DNA"/>
</dbReference>
<keyword evidence="4 8" id="KW-0812">Transmembrane</keyword>
<dbReference type="SUPFAM" id="SSF51735">
    <property type="entry name" value="NAD(P)-binding Rossmann-fold domains"/>
    <property type="match status" value="1"/>
</dbReference>
<evidence type="ECO:0000256" key="5">
    <source>
        <dbReference type="ARBA" id="ARBA00022989"/>
    </source>
</evidence>
<keyword evidence="5 8" id="KW-1133">Transmembrane helix</keyword>
<dbReference type="Gene3D" id="1.20.1530.20">
    <property type="match status" value="1"/>
</dbReference>
<dbReference type="PANTHER" id="PTHR42751:SF3">
    <property type="entry name" value="SODIUM_GLUTAMATE SYMPORTER"/>
    <property type="match status" value="1"/>
</dbReference>
<dbReference type="RefSeq" id="WP_307421089.1">
    <property type="nucleotide sequence ID" value="NZ_JAGINP010000054.1"/>
</dbReference>
<dbReference type="Gene3D" id="3.40.50.720">
    <property type="entry name" value="NAD(P)-binding Rossmann-like Domain"/>
    <property type="match status" value="1"/>
</dbReference>
<comment type="caution">
    <text evidence="11">The sequence shown here is derived from an EMBL/GenBank/DDBJ whole genome shotgun (WGS) entry which is preliminary data.</text>
</comment>
<feature type="transmembrane region" description="Helical" evidence="8">
    <location>
        <begin position="328"/>
        <end position="349"/>
    </location>
</feature>
<feature type="transmembrane region" description="Helical" evidence="8">
    <location>
        <begin position="87"/>
        <end position="113"/>
    </location>
</feature>
<reference evidence="11 12" key="1">
    <citation type="submission" date="2021-03" db="EMBL/GenBank/DDBJ databases">
        <title>Genomic Encyclopedia of Type Strains, Phase III (KMG-III): the genomes of soil and plant-associated and newly described type strains.</title>
        <authorList>
            <person name="Whitman W."/>
        </authorList>
    </citation>
    <scope>NUCLEOTIDE SEQUENCE [LARGE SCALE GENOMIC DNA]</scope>
    <source>
        <strain evidence="11 12">IMMIB AFH-6</strain>
    </source>
</reference>
<dbReference type="Proteomes" id="UP000781958">
    <property type="component" value="Unassembled WGS sequence"/>
</dbReference>
<evidence type="ECO:0000256" key="3">
    <source>
        <dbReference type="ARBA" id="ARBA00022448"/>
    </source>
</evidence>
<feature type="region of interest" description="Disordered" evidence="7">
    <location>
        <begin position="558"/>
        <end position="582"/>
    </location>
</feature>
<dbReference type="InterPro" id="IPR036291">
    <property type="entry name" value="NAD(P)-bd_dom_sf"/>
</dbReference>
<comment type="subcellular location">
    <subcellularLocation>
        <location evidence="1">Membrane</location>
        <topology evidence="1">Multi-pass membrane protein</topology>
    </subcellularLocation>
</comment>
<dbReference type="Pfam" id="PF00999">
    <property type="entry name" value="Na_H_Exchanger"/>
    <property type="match status" value="1"/>
</dbReference>